<comment type="caution">
    <text evidence="1">The sequence shown here is derived from an EMBL/GenBank/DDBJ whole genome shotgun (WGS) entry which is preliminary data.</text>
</comment>
<dbReference type="Proteomes" id="UP001597399">
    <property type="component" value="Unassembled WGS sequence"/>
</dbReference>
<dbReference type="RefSeq" id="WP_253064767.1">
    <property type="nucleotide sequence ID" value="NZ_JAMXWM010000031.1"/>
</dbReference>
<dbReference type="InterPro" id="IPR058600">
    <property type="entry name" value="YhjD-like"/>
</dbReference>
<protein>
    <submittedName>
        <fullName evidence="1">Uncharacterized protein</fullName>
    </submittedName>
</protein>
<evidence type="ECO:0000313" key="1">
    <source>
        <dbReference type="EMBL" id="MFD2695029.1"/>
    </source>
</evidence>
<name>A0ABW5S6T8_9BACL</name>
<keyword evidence="2" id="KW-1185">Reference proteome</keyword>
<dbReference type="EMBL" id="JBHUMQ010000034">
    <property type="protein sequence ID" value="MFD2695029.1"/>
    <property type="molecule type" value="Genomic_DNA"/>
</dbReference>
<dbReference type="Pfam" id="PF26325">
    <property type="entry name" value="YhjD"/>
    <property type="match status" value="1"/>
</dbReference>
<gene>
    <name evidence="1" type="ORF">ACFSUE_15540</name>
</gene>
<organism evidence="1 2">
    <name type="scientific">Sporolactobacillus shoreicorticis</name>
    <dbReference type="NCBI Taxonomy" id="1923877"/>
    <lineage>
        <taxon>Bacteria</taxon>
        <taxon>Bacillati</taxon>
        <taxon>Bacillota</taxon>
        <taxon>Bacilli</taxon>
        <taxon>Bacillales</taxon>
        <taxon>Sporolactobacillaceae</taxon>
        <taxon>Sporolactobacillus</taxon>
    </lineage>
</organism>
<sequence length="128" mass="15486">MDGYFPQSELTAEEKQIITEYMLLPYIRRALEVDRKAIFASHLKFKNHYIEQLNDAISKVTADMSKNKKQVFDYHIRFTRRTWLEYEVYVRGRLFEVVYHKGIAVDWIRLHVKDYFPQELDVSLEPPR</sequence>
<accession>A0ABW5S6T8</accession>
<proteinExistence type="predicted"/>
<evidence type="ECO:0000313" key="2">
    <source>
        <dbReference type="Proteomes" id="UP001597399"/>
    </source>
</evidence>
<reference evidence="2" key="1">
    <citation type="journal article" date="2019" name="Int. J. Syst. Evol. Microbiol.">
        <title>The Global Catalogue of Microorganisms (GCM) 10K type strain sequencing project: providing services to taxonomists for standard genome sequencing and annotation.</title>
        <authorList>
            <consortium name="The Broad Institute Genomics Platform"/>
            <consortium name="The Broad Institute Genome Sequencing Center for Infectious Disease"/>
            <person name="Wu L."/>
            <person name="Ma J."/>
        </authorList>
    </citation>
    <scope>NUCLEOTIDE SEQUENCE [LARGE SCALE GENOMIC DNA]</scope>
    <source>
        <strain evidence="2">TISTR 2466</strain>
    </source>
</reference>